<keyword evidence="13" id="KW-1185">Reference proteome</keyword>
<dbReference type="PRINTS" id="PR00449">
    <property type="entry name" value="RASTRNSFRMNG"/>
</dbReference>
<dbReference type="Pfam" id="PF10396">
    <property type="entry name" value="TrmE_N"/>
    <property type="match status" value="1"/>
</dbReference>
<dbReference type="RefSeq" id="WP_326927576.1">
    <property type="nucleotide sequence ID" value="NZ_CP123443.1"/>
</dbReference>
<protein>
    <recommendedName>
        <fullName evidence="7">tRNA modification GTPase MnmE</fullName>
        <ecNumber evidence="7">3.6.-.-</ecNumber>
    </recommendedName>
</protein>
<dbReference type="NCBIfam" id="TIGR00231">
    <property type="entry name" value="small_GTP"/>
    <property type="match status" value="1"/>
</dbReference>
<dbReference type="InterPro" id="IPR018948">
    <property type="entry name" value="GTP-bd_TrmE_N"/>
</dbReference>
<feature type="binding site" evidence="7">
    <location>
        <position position="278"/>
    </location>
    <ligand>
        <name>Mg(2+)</name>
        <dbReference type="ChEBI" id="CHEBI:18420"/>
    </ligand>
</feature>
<comment type="cofactor">
    <cofactor evidence="7">
        <name>K(+)</name>
        <dbReference type="ChEBI" id="CHEBI:29103"/>
    </cofactor>
    <text evidence="7">Binds 1 potassium ion per subunit.</text>
</comment>
<proteinExistence type="inferred from homology"/>
<feature type="binding site" evidence="7">
    <location>
        <begin position="297"/>
        <end position="300"/>
    </location>
    <ligand>
        <name>GTP</name>
        <dbReference type="ChEBI" id="CHEBI:37565"/>
    </ligand>
</feature>
<dbReference type="CDD" id="cd04164">
    <property type="entry name" value="trmE"/>
    <property type="match status" value="1"/>
</dbReference>
<keyword evidence="2 7" id="KW-0819">tRNA processing</keyword>
<reference evidence="12 13" key="1">
    <citation type="submission" date="2023-04" db="EMBL/GenBank/DDBJ databases">
        <title>Spirochaete genome identified in red abalone sample constitutes a novel genus.</title>
        <authorList>
            <person name="Sharma S.P."/>
            <person name="Purcell C.M."/>
            <person name="Hyde J.R."/>
            <person name="Severin A.J."/>
        </authorList>
    </citation>
    <scope>NUCLEOTIDE SEQUENCE [LARGE SCALE GENOMIC DNA]</scope>
    <source>
        <strain evidence="12 13">SP-2023</strain>
    </source>
</reference>
<feature type="binding site" evidence="7">
    <location>
        <position position="38"/>
    </location>
    <ligand>
        <name>(6S)-5-formyl-5,6,7,8-tetrahydrofolate</name>
        <dbReference type="ChEBI" id="CHEBI:57457"/>
    </ligand>
</feature>
<feature type="domain" description="GTP-binding protein TrmE N-terminal" evidence="10">
    <location>
        <begin position="22"/>
        <end position="143"/>
    </location>
</feature>
<keyword evidence="3 7" id="KW-0547">Nucleotide-binding</keyword>
<comment type="subcellular location">
    <subcellularLocation>
        <location evidence="7">Cytoplasm</location>
    </subcellularLocation>
</comment>
<keyword evidence="7" id="KW-0963">Cytoplasm</keyword>
<dbReference type="CDD" id="cd14858">
    <property type="entry name" value="TrmE_N"/>
    <property type="match status" value="1"/>
</dbReference>
<feature type="binding site" evidence="7">
    <location>
        <begin position="272"/>
        <end position="278"/>
    </location>
    <ligand>
        <name>GTP</name>
        <dbReference type="ChEBI" id="CHEBI:37565"/>
    </ligand>
</feature>
<dbReference type="InterPro" id="IPR027368">
    <property type="entry name" value="MnmE_dom2"/>
</dbReference>
<dbReference type="InterPro" id="IPR031168">
    <property type="entry name" value="G_TrmE"/>
</dbReference>
<evidence type="ECO:0000313" key="13">
    <source>
        <dbReference type="Proteomes" id="UP001228690"/>
    </source>
</evidence>
<dbReference type="InterPro" id="IPR005225">
    <property type="entry name" value="Small_GTP-bd"/>
</dbReference>
<keyword evidence="4 7" id="KW-0460">Magnesium</keyword>
<dbReference type="Gene3D" id="1.20.120.430">
    <property type="entry name" value="tRNA modification GTPase MnmE domain 2"/>
    <property type="match status" value="2"/>
</dbReference>
<dbReference type="PANTHER" id="PTHR42714">
    <property type="entry name" value="TRNA MODIFICATION GTPASE GTPBP3"/>
    <property type="match status" value="1"/>
</dbReference>
<dbReference type="InterPro" id="IPR025867">
    <property type="entry name" value="MnmE_helical"/>
</dbReference>
<feature type="binding site" evidence="7">
    <location>
        <position position="575"/>
    </location>
    <ligand>
        <name>(6S)-5-formyl-5,6,7,8-tetrahydrofolate</name>
        <dbReference type="ChEBI" id="CHEBI:57457"/>
    </ligand>
</feature>
<evidence type="ECO:0000256" key="6">
    <source>
        <dbReference type="ARBA" id="ARBA00023134"/>
    </source>
</evidence>
<organism evidence="12 13">
    <name type="scientific">Candidatus Haliotispira prima</name>
    <dbReference type="NCBI Taxonomy" id="3034016"/>
    <lineage>
        <taxon>Bacteria</taxon>
        <taxon>Pseudomonadati</taxon>
        <taxon>Spirochaetota</taxon>
        <taxon>Spirochaetia</taxon>
        <taxon>Spirochaetales</taxon>
        <taxon>Spirochaetaceae</taxon>
        <taxon>Candidatus Haliotispira</taxon>
    </lineage>
</organism>
<keyword evidence="6 7" id="KW-0342">GTP-binding</keyword>
<dbReference type="Proteomes" id="UP001228690">
    <property type="component" value="Chromosome"/>
</dbReference>
<comment type="caution">
    <text evidence="7">Lacks conserved residue(s) required for the propagation of feature annotation.</text>
</comment>
<evidence type="ECO:0000259" key="10">
    <source>
        <dbReference type="Pfam" id="PF10396"/>
    </source>
</evidence>
<dbReference type="InterPro" id="IPR006073">
    <property type="entry name" value="GTP-bd"/>
</dbReference>
<comment type="subunit">
    <text evidence="7">Homodimer. Heterotetramer of two MnmE and two MnmG subunits.</text>
</comment>
<feature type="domain" description="MnmE helical" evidence="11">
    <location>
        <begin position="146"/>
        <end position="572"/>
    </location>
</feature>
<comment type="function">
    <text evidence="7">Exhibits a very high intrinsic GTPase hydrolysis rate. Involved in the addition of a carboxymethylaminomethyl (cmnm) group at the wobble position (U34) of certain tRNAs, forming tRNA-cmnm(5)s(2)U34.</text>
</comment>
<feature type="binding site" evidence="7">
    <location>
        <position position="257"/>
    </location>
    <ligand>
        <name>Mg(2+)</name>
        <dbReference type="ChEBI" id="CHEBI:18420"/>
    </ligand>
</feature>
<evidence type="ECO:0000313" key="12">
    <source>
        <dbReference type="EMBL" id="WGK69393.1"/>
    </source>
</evidence>
<dbReference type="Pfam" id="PF01926">
    <property type="entry name" value="MMR_HSR1"/>
    <property type="match status" value="1"/>
</dbReference>
<dbReference type="HAMAP" id="MF_00379">
    <property type="entry name" value="GTPase_MnmE"/>
    <property type="match status" value="1"/>
</dbReference>
<dbReference type="SUPFAM" id="SSF52540">
    <property type="entry name" value="P-loop containing nucleoside triphosphate hydrolases"/>
    <property type="match status" value="1"/>
</dbReference>
<evidence type="ECO:0000259" key="11">
    <source>
        <dbReference type="Pfam" id="PF12631"/>
    </source>
</evidence>
<name>A0ABY8MHL7_9SPIO</name>
<dbReference type="InterPro" id="IPR004520">
    <property type="entry name" value="GTPase_MnmE"/>
</dbReference>
<evidence type="ECO:0000256" key="7">
    <source>
        <dbReference type="HAMAP-Rule" id="MF_00379"/>
    </source>
</evidence>
<evidence type="ECO:0000256" key="1">
    <source>
        <dbReference type="ARBA" id="ARBA00011043"/>
    </source>
</evidence>
<evidence type="ECO:0000256" key="5">
    <source>
        <dbReference type="ARBA" id="ARBA00022958"/>
    </source>
</evidence>
<keyword evidence="7" id="KW-0479">Metal-binding</keyword>
<dbReference type="EMBL" id="CP123443">
    <property type="protein sequence ID" value="WGK69393.1"/>
    <property type="molecule type" value="Genomic_DNA"/>
</dbReference>
<dbReference type="SUPFAM" id="SSF116878">
    <property type="entry name" value="TrmE connector domain"/>
    <property type="match status" value="1"/>
</dbReference>
<keyword evidence="5 7" id="KW-0630">Potassium</keyword>
<accession>A0ABY8MHL7</accession>
<keyword evidence="7" id="KW-0378">Hydrolase</keyword>
<dbReference type="Pfam" id="PF12631">
    <property type="entry name" value="MnmE_helical"/>
    <property type="match status" value="1"/>
</dbReference>
<sequence>MSTELRNEQASGEGHFRNGDAIFALATVPGKSAVAVFRCSGPTVWQLFANAFSRYGALERAESHSAVYGFLLYPDSSEKDALVDEVLLLKFCAPRSYSGEDMLEIHCHGSLAVLDAVRKLLRKLGLREARRGEFTYRSIKYGKRNLHQAEAIALLAESRSQNQRRSALYHLDQPHNPFTQRLQQMRSDLLQILARSELQLDYDETELEFHYQLPDSLPSARSHLQYLRDCLSSYRLQKNCWKTCKIVLIGAVNSGKSSLFNRLLAQERSIVSEQAGTTRDYLEAHFELAGQSILLYDTAGLRRDSDDPIEQQGMLRSRQLLEQADFVLLLSDIRVALVDLTRRWPDIRAAHEHSAKEWQDGYAEADNPTADLTVTETETEITMDAAVAELQRYRSEMRQIAAKRKLPLLEIWNKSDLLSSPNLPPLPNQTHVNQTSDNKDQTDTKAISEQLQDEWQKQRAAENEAGTECCLFLCSAKTGQGLPQLIDELQRSLPVQLKAETEAPLSERQAELIHQTAELLQEYCDGLQNREQQLFDMDWGSELLRQICGRLGEVNGQTFNAEMLRDIFQQFCVGK</sequence>
<feature type="binding site" evidence="7">
    <location>
        <position position="143"/>
    </location>
    <ligand>
        <name>(6S)-5-formyl-5,6,7,8-tetrahydrofolate</name>
        <dbReference type="ChEBI" id="CHEBI:57457"/>
    </ligand>
</feature>
<evidence type="ECO:0000256" key="3">
    <source>
        <dbReference type="ARBA" id="ARBA00022741"/>
    </source>
</evidence>
<comment type="similarity">
    <text evidence="1 7">Belongs to the TRAFAC class TrmE-Era-EngA-EngB-Septin-like GTPase superfamily. TrmE GTPase family.</text>
</comment>
<dbReference type="Gene3D" id="3.40.50.300">
    <property type="entry name" value="P-loop containing nucleotide triphosphate hydrolases"/>
    <property type="match status" value="2"/>
</dbReference>
<evidence type="ECO:0000256" key="4">
    <source>
        <dbReference type="ARBA" id="ARBA00022842"/>
    </source>
</evidence>
<dbReference type="PANTHER" id="PTHR42714:SF2">
    <property type="entry name" value="TRNA MODIFICATION GTPASE GTPBP3, MITOCHONDRIAL"/>
    <property type="match status" value="1"/>
</dbReference>
<evidence type="ECO:0000256" key="2">
    <source>
        <dbReference type="ARBA" id="ARBA00022694"/>
    </source>
</evidence>
<feature type="region of interest" description="Disordered" evidence="8">
    <location>
        <begin position="420"/>
        <end position="444"/>
    </location>
</feature>
<evidence type="ECO:0000259" key="9">
    <source>
        <dbReference type="Pfam" id="PF01926"/>
    </source>
</evidence>
<dbReference type="EC" id="3.6.-.-" evidence="7"/>
<dbReference type="InterPro" id="IPR027266">
    <property type="entry name" value="TrmE/GcvT-like"/>
</dbReference>
<dbReference type="Gene3D" id="3.30.1360.120">
    <property type="entry name" value="Probable tRNA modification gtpase trme, domain 1"/>
    <property type="match status" value="1"/>
</dbReference>
<gene>
    <name evidence="7" type="primary">mnmE</name>
    <name evidence="7" type="synonym">trmE</name>
    <name evidence="12" type="ORF">P0082_00620</name>
</gene>
<feature type="binding site" evidence="7">
    <location>
        <begin position="253"/>
        <end position="258"/>
    </location>
    <ligand>
        <name>GTP</name>
        <dbReference type="ChEBI" id="CHEBI:37565"/>
    </ligand>
</feature>
<feature type="domain" description="G" evidence="9">
    <location>
        <begin position="245"/>
        <end position="336"/>
    </location>
</feature>
<dbReference type="InterPro" id="IPR027417">
    <property type="entry name" value="P-loop_NTPase"/>
</dbReference>
<evidence type="ECO:0000256" key="8">
    <source>
        <dbReference type="SAM" id="MobiDB-lite"/>
    </source>
</evidence>
<feature type="binding site" evidence="7">
    <location>
        <position position="104"/>
    </location>
    <ligand>
        <name>(6S)-5-formyl-5,6,7,8-tetrahydrofolate</name>
        <dbReference type="ChEBI" id="CHEBI:57457"/>
    </ligand>
</feature>